<dbReference type="EMBL" id="PJAI02000040">
    <property type="protein sequence ID" value="TYK64205.1"/>
    <property type="molecule type" value="Genomic_DNA"/>
</dbReference>
<keyword evidence="2" id="KW-1185">Reference proteome</keyword>
<gene>
    <name evidence="1" type="ORF">CWS31_016910</name>
</gene>
<name>A0ABY3MSN2_9GAMM</name>
<comment type="caution">
    <text evidence="1">The sequence shown here is derived from an EMBL/GenBank/DDBJ whole genome shotgun (WGS) entry which is preliminary data.</text>
</comment>
<reference evidence="1 2" key="1">
    <citation type="submission" date="2019-08" db="EMBL/GenBank/DDBJ databases">
        <title>Microbe sample from Colwellia echini.</title>
        <authorList>
            <person name="Christiansen L."/>
            <person name="Pathiraja D."/>
            <person name="Schultz-Johansen M."/>
            <person name="Choi I.-G."/>
            <person name="Stougaard P."/>
        </authorList>
    </citation>
    <scope>NUCLEOTIDE SEQUENCE [LARGE SCALE GENOMIC DNA]</scope>
    <source>
        <strain evidence="1 2">A3</strain>
    </source>
</reference>
<evidence type="ECO:0000313" key="2">
    <source>
        <dbReference type="Proteomes" id="UP000815846"/>
    </source>
</evidence>
<evidence type="ECO:0000313" key="1">
    <source>
        <dbReference type="EMBL" id="TYK64205.1"/>
    </source>
</evidence>
<dbReference type="RefSeq" id="WP_148747783.1">
    <property type="nucleotide sequence ID" value="NZ_PJAI02000040.1"/>
</dbReference>
<sequence>MKVDTRKEGNKHQSFDVKYRTIKLNLLEQVAATNATLSGKKLLAKISEERAKANCFLSVL</sequence>
<protein>
    <submittedName>
        <fullName evidence="1">Uncharacterized protein</fullName>
    </submittedName>
</protein>
<dbReference type="Proteomes" id="UP000815846">
    <property type="component" value="Unassembled WGS sequence"/>
</dbReference>
<accession>A0ABY3MSN2</accession>
<proteinExistence type="predicted"/>
<organism evidence="1 2">
    <name type="scientific">Colwellia echini</name>
    <dbReference type="NCBI Taxonomy" id="1982103"/>
    <lineage>
        <taxon>Bacteria</taxon>
        <taxon>Pseudomonadati</taxon>
        <taxon>Pseudomonadota</taxon>
        <taxon>Gammaproteobacteria</taxon>
        <taxon>Alteromonadales</taxon>
        <taxon>Colwelliaceae</taxon>
        <taxon>Colwellia</taxon>
    </lineage>
</organism>